<accession>A0A150R9F4</accession>
<protein>
    <recommendedName>
        <fullName evidence="2">YcaO domain-containing protein</fullName>
    </recommendedName>
</protein>
<dbReference type="Pfam" id="PF02624">
    <property type="entry name" value="YcaO"/>
    <property type="match status" value="1"/>
</dbReference>
<dbReference type="PROSITE" id="PS51664">
    <property type="entry name" value="YCAO"/>
    <property type="match status" value="1"/>
</dbReference>
<organism evidence="3 4">
    <name type="scientific">Sorangium cellulosum</name>
    <name type="common">Polyangium cellulosum</name>
    <dbReference type="NCBI Taxonomy" id="56"/>
    <lineage>
        <taxon>Bacteria</taxon>
        <taxon>Pseudomonadati</taxon>
        <taxon>Myxococcota</taxon>
        <taxon>Polyangia</taxon>
        <taxon>Polyangiales</taxon>
        <taxon>Polyangiaceae</taxon>
        <taxon>Sorangium</taxon>
    </lineage>
</organism>
<dbReference type="PANTHER" id="PTHR37809">
    <property type="entry name" value="RIBOSOMAL PROTEIN S12 METHYLTHIOTRANSFERASE ACCESSORY FACTOR YCAO"/>
    <property type="match status" value="1"/>
</dbReference>
<name>A0A150R9F4_SORCE</name>
<reference evidence="3 4" key="1">
    <citation type="submission" date="2014-02" db="EMBL/GenBank/DDBJ databases">
        <title>The small core and large imbalanced accessory genome model reveals a collaborative survival strategy of Sorangium cellulosum strains in nature.</title>
        <authorList>
            <person name="Han K."/>
            <person name="Peng R."/>
            <person name="Blom J."/>
            <person name="Li Y.-Z."/>
        </authorList>
    </citation>
    <scope>NUCLEOTIDE SEQUENCE [LARGE SCALE GENOMIC DNA]</scope>
    <source>
        <strain evidence="3 4">So0011-07</strain>
    </source>
</reference>
<dbReference type="InterPro" id="IPR003776">
    <property type="entry name" value="YcaO-like_dom"/>
</dbReference>
<feature type="domain" description="YcaO" evidence="2">
    <location>
        <begin position="76"/>
        <end position="408"/>
    </location>
</feature>
<dbReference type="NCBIfam" id="TIGR00702">
    <property type="entry name" value="YcaO-type kinase domain"/>
    <property type="match status" value="1"/>
</dbReference>
<dbReference type="Proteomes" id="UP000075635">
    <property type="component" value="Unassembled WGS sequence"/>
</dbReference>
<evidence type="ECO:0000313" key="4">
    <source>
        <dbReference type="Proteomes" id="UP000075635"/>
    </source>
</evidence>
<sequence length="408" mass="44300">MRAQPIRLSSAPKCDERSGQHRTVSARATWKRLRPLLGAIGITRLADITGLDRLGIPTFSCVRPAAARFGVTVTCGKGLRGIDAMVGAVMEAVEYKLSEPSEARGVVARMADLDGPCVDPRDLIVPSWVRDVASNRYEWVEGWDIARDEAVWVPAAAVYSEDGRGDFLFSTNTNGLASGNRLEEAICHALAELIERDACSIARSHLFAGTAEGRYPSIAVDSLPPVCRAVAGRFLDQGIELYLRNFTSDLGVACVDVACLELHSGAFLLHGGSGAHLVAEIAMLRALTEAAQSRAADIQGSREDLSVIRRRAMKEVNRDSWLLRHEDPVPLASLPDTRTGDVRDDIAIMMGRLRQKGLDRVIVVDFTDDLGIPTAKVIVPGLEICEVDRYRLGRRLAPKVLEAAEGAL</sequence>
<comment type="caution">
    <text evidence="3">The sequence shown here is derived from an EMBL/GenBank/DDBJ whole genome shotgun (WGS) entry which is preliminary data.</text>
</comment>
<dbReference type="AlphaFoldDB" id="A0A150R9F4"/>
<dbReference type="PANTHER" id="PTHR37809:SF1">
    <property type="entry name" value="RIBOSOMAL PROTEIN S12 METHYLTHIOTRANSFERASE ACCESSORY FACTOR YCAO"/>
    <property type="match status" value="1"/>
</dbReference>
<dbReference type="Gene3D" id="3.30.1330.230">
    <property type="match status" value="2"/>
</dbReference>
<evidence type="ECO:0000313" key="3">
    <source>
        <dbReference type="EMBL" id="KYF76743.1"/>
    </source>
</evidence>
<proteinExistence type="predicted"/>
<feature type="region of interest" description="Disordered" evidence="1">
    <location>
        <begin position="1"/>
        <end position="22"/>
    </location>
</feature>
<dbReference type="EMBL" id="JEMB01002981">
    <property type="protein sequence ID" value="KYF76743.1"/>
    <property type="molecule type" value="Genomic_DNA"/>
</dbReference>
<evidence type="ECO:0000256" key="1">
    <source>
        <dbReference type="SAM" id="MobiDB-lite"/>
    </source>
</evidence>
<gene>
    <name evidence="3" type="ORF">BE17_44745</name>
</gene>
<evidence type="ECO:0000259" key="2">
    <source>
        <dbReference type="PROSITE" id="PS51664"/>
    </source>
</evidence>